<dbReference type="OrthoDB" id="7870017at2"/>
<keyword evidence="1" id="KW-1133">Transmembrane helix</keyword>
<accession>L0A2H7</accession>
<evidence type="ECO:0000313" key="2">
    <source>
        <dbReference type="EMBL" id="AFZ67210.1"/>
    </source>
</evidence>
<evidence type="ECO:0000313" key="3">
    <source>
        <dbReference type="Proteomes" id="UP000010467"/>
    </source>
</evidence>
<dbReference type="Proteomes" id="UP000010467">
    <property type="component" value="Chromosome"/>
</dbReference>
<dbReference type="InterPro" id="IPR008407">
    <property type="entry name" value="Brnchd-chn_aa_trnsp_AzlD"/>
</dbReference>
<dbReference type="AlphaFoldDB" id="L0A2H7"/>
<organism evidence="2 3">
    <name type="scientific">Deinococcus peraridilitoris (strain DSM 19664 / LMG 22246 / CIP 109416 / KR-200)</name>
    <dbReference type="NCBI Taxonomy" id="937777"/>
    <lineage>
        <taxon>Bacteria</taxon>
        <taxon>Thermotogati</taxon>
        <taxon>Deinococcota</taxon>
        <taxon>Deinococci</taxon>
        <taxon>Deinococcales</taxon>
        <taxon>Deinococcaceae</taxon>
        <taxon>Deinococcus</taxon>
    </lineage>
</organism>
<proteinExistence type="predicted"/>
<keyword evidence="3" id="KW-1185">Reference proteome</keyword>
<dbReference type="KEGG" id="dpd:Deipe_1682"/>
<reference evidence="3" key="1">
    <citation type="submission" date="2012-03" db="EMBL/GenBank/DDBJ databases">
        <title>Complete sequence of chromosome of Deinococcus peraridilitoris DSM 19664.</title>
        <authorList>
            <person name="Lucas S."/>
            <person name="Copeland A."/>
            <person name="Lapidus A."/>
            <person name="Glavina del Rio T."/>
            <person name="Dalin E."/>
            <person name="Tice H."/>
            <person name="Bruce D."/>
            <person name="Goodwin L."/>
            <person name="Pitluck S."/>
            <person name="Peters L."/>
            <person name="Mikhailova N."/>
            <person name="Lu M."/>
            <person name="Kyrpides N."/>
            <person name="Mavromatis K."/>
            <person name="Ivanova N."/>
            <person name="Brettin T."/>
            <person name="Detter J.C."/>
            <person name="Han C."/>
            <person name="Larimer F."/>
            <person name="Land M."/>
            <person name="Hauser L."/>
            <person name="Markowitz V."/>
            <person name="Cheng J.-F."/>
            <person name="Hugenholtz P."/>
            <person name="Woyke T."/>
            <person name="Wu D."/>
            <person name="Pukall R."/>
            <person name="Steenblock K."/>
            <person name="Brambilla E."/>
            <person name="Klenk H.-P."/>
            <person name="Eisen J.A."/>
        </authorList>
    </citation>
    <scope>NUCLEOTIDE SEQUENCE [LARGE SCALE GENOMIC DNA]</scope>
    <source>
        <strain evidence="3">DSM 19664 / LMG 22246 / CIP 109416 / KR-200</strain>
    </source>
</reference>
<dbReference type="PATRIC" id="fig|937777.3.peg.1682"/>
<dbReference type="eggNOG" id="COG4392">
    <property type="taxonomic scope" value="Bacteria"/>
</dbReference>
<name>L0A2H7_DEIPD</name>
<sequence>MTVWWVILGMGLVSLAMRGSSILFLGERRLPAWLTEALAFVPAAVLSALVLPELLWRGGHVDVSFDNARLWAGLLAIVVAWRWRNVLLTLLVGMLALWTFQAL</sequence>
<dbReference type="HOGENOM" id="CLU_157896_1_1_0"/>
<keyword evidence="1" id="KW-0472">Membrane</keyword>
<dbReference type="Pfam" id="PF05437">
    <property type="entry name" value="AzlD"/>
    <property type="match status" value="1"/>
</dbReference>
<dbReference type="EMBL" id="CP003382">
    <property type="protein sequence ID" value="AFZ67210.1"/>
    <property type="molecule type" value="Genomic_DNA"/>
</dbReference>
<protein>
    <submittedName>
        <fullName evidence="2">Putative membrane protein</fullName>
    </submittedName>
</protein>
<feature type="transmembrane region" description="Helical" evidence="1">
    <location>
        <begin position="6"/>
        <end position="25"/>
    </location>
</feature>
<evidence type="ECO:0000256" key="1">
    <source>
        <dbReference type="SAM" id="Phobius"/>
    </source>
</evidence>
<feature type="transmembrane region" description="Helical" evidence="1">
    <location>
        <begin position="71"/>
        <end position="100"/>
    </location>
</feature>
<keyword evidence="1" id="KW-0812">Transmembrane</keyword>
<feature type="transmembrane region" description="Helical" evidence="1">
    <location>
        <begin position="32"/>
        <end position="51"/>
    </location>
</feature>
<gene>
    <name evidence="2" type="ordered locus">Deipe_1682</name>
</gene>